<comment type="caution">
    <text evidence="1">The sequence shown here is derived from an EMBL/GenBank/DDBJ whole genome shotgun (WGS) entry which is preliminary data.</text>
</comment>
<dbReference type="GO" id="GO:0003341">
    <property type="term" value="P:cilium movement"/>
    <property type="evidence" value="ECO:0007669"/>
    <property type="project" value="TreeGrafter"/>
</dbReference>
<dbReference type="AlphaFoldDB" id="A0AAD7NK23"/>
<dbReference type="PANTHER" id="PTHR23314">
    <property type="entry name" value="SPERM-ASSOCIATED ANTIGEN 6 ARMADILLO REPEAT-CONTAINING"/>
    <property type="match status" value="1"/>
</dbReference>
<dbReference type="InterPro" id="IPR016024">
    <property type="entry name" value="ARM-type_fold"/>
</dbReference>
<dbReference type="InterPro" id="IPR000225">
    <property type="entry name" value="Armadillo"/>
</dbReference>
<dbReference type="SUPFAM" id="SSF48371">
    <property type="entry name" value="ARM repeat"/>
    <property type="match status" value="2"/>
</dbReference>
<accession>A0AAD7NK23</accession>
<sequence>MSGIFGRGASKLLSAAAKPLKMRLCLERARDFIIANAGIQLSEKTMDAFRGYLTQEHTSAETRILVLAELSERAKIEQNAFVLVDFLTVEEALLDELFQSPAVKVKAYTCVLIGNLASHKSTRDTTLLFEPCSRIVRLLRDPDYYVRDAALFALIKISISPDGVQAIIKAQTLEFAANFLSSRMTEERVKACKLLSKIGEQQSSISAICSLNLPMRFVFLTSDSDVGVCRSATIALSVICRSPEGARAVVESKILPRIEKFLHSSDALTRASVCQVVGRLAMDKDTLAAVLAIHPSQRLVDLVNDPDEEVRRSSTFALSKVALSLDGGRAVAAAHAPERAVAHLSSPNLELRKWTCHIMAHLATHPTALPAVLASNPCAQLLVLVSDTNFELRQHALAAFSQISRWPDGAAAVVQAQVTAKAAQLLYDPHPKIRAETSRILGNLALHGTTVAAVVSIEPYVRLVSFLSEPDNDLRRCAVYALAKISKRTEGAQAIVEANALHDVTTHLSSPVMEIRKFACELLGHVAQHEETLPWVISLDPCEQLVSMLGDANIEVSRCAAAALARMSIWPDGAAAVGAAKAVNGAIPLLNSPDAQMEQWIATMLANLVQHQQATFTYATTGVGELVSTLNIDSSGRIIAENIRLRTPSDSAQGPQVPDALQDLGHLLGSTPDRKLASNMLDGLTSFMLTGLKDKDLGRYLVVFRVLMIGTAYESLRKHGELLGAPPGQDPENINVRPINILEGLANVIASEAESDVGLGFCACWILIQLVRYRSGMNPSH</sequence>
<organism evidence="1 2">
    <name type="scientific">Mycena maculata</name>
    <dbReference type="NCBI Taxonomy" id="230809"/>
    <lineage>
        <taxon>Eukaryota</taxon>
        <taxon>Fungi</taxon>
        <taxon>Dikarya</taxon>
        <taxon>Basidiomycota</taxon>
        <taxon>Agaricomycotina</taxon>
        <taxon>Agaricomycetes</taxon>
        <taxon>Agaricomycetidae</taxon>
        <taxon>Agaricales</taxon>
        <taxon>Marasmiineae</taxon>
        <taxon>Mycenaceae</taxon>
        <taxon>Mycena</taxon>
    </lineage>
</organism>
<dbReference type="EMBL" id="JARJLG010000038">
    <property type="protein sequence ID" value="KAJ7764168.1"/>
    <property type="molecule type" value="Genomic_DNA"/>
</dbReference>
<reference evidence="1" key="1">
    <citation type="submission" date="2023-03" db="EMBL/GenBank/DDBJ databases">
        <title>Massive genome expansion in bonnet fungi (Mycena s.s.) driven by repeated elements and novel gene families across ecological guilds.</title>
        <authorList>
            <consortium name="Lawrence Berkeley National Laboratory"/>
            <person name="Harder C.B."/>
            <person name="Miyauchi S."/>
            <person name="Viragh M."/>
            <person name="Kuo A."/>
            <person name="Thoen E."/>
            <person name="Andreopoulos B."/>
            <person name="Lu D."/>
            <person name="Skrede I."/>
            <person name="Drula E."/>
            <person name="Henrissat B."/>
            <person name="Morin E."/>
            <person name="Kohler A."/>
            <person name="Barry K."/>
            <person name="LaButti K."/>
            <person name="Morin E."/>
            <person name="Salamov A."/>
            <person name="Lipzen A."/>
            <person name="Mereny Z."/>
            <person name="Hegedus B."/>
            <person name="Baldrian P."/>
            <person name="Stursova M."/>
            <person name="Weitz H."/>
            <person name="Taylor A."/>
            <person name="Grigoriev I.V."/>
            <person name="Nagy L.G."/>
            <person name="Martin F."/>
            <person name="Kauserud H."/>
        </authorList>
    </citation>
    <scope>NUCLEOTIDE SEQUENCE</scope>
    <source>
        <strain evidence="1">CBHHK188m</strain>
    </source>
</reference>
<protein>
    <submittedName>
        <fullName evidence="1">Armadillo-type protein</fullName>
    </submittedName>
</protein>
<dbReference type="Gene3D" id="1.25.10.10">
    <property type="entry name" value="Leucine-rich Repeat Variant"/>
    <property type="match status" value="4"/>
</dbReference>
<name>A0AAD7NK23_9AGAR</name>
<dbReference type="SMART" id="SM00185">
    <property type="entry name" value="ARM"/>
    <property type="match status" value="7"/>
</dbReference>
<keyword evidence="2" id="KW-1185">Reference proteome</keyword>
<dbReference type="GO" id="GO:0008017">
    <property type="term" value="F:microtubule binding"/>
    <property type="evidence" value="ECO:0007669"/>
    <property type="project" value="TreeGrafter"/>
</dbReference>
<proteinExistence type="predicted"/>
<dbReference type="InterPro" id="IPR011989">
    <property type="entry name" value="ARM-like"/>
</dbReference>
<dbReference type="PANTHER" id="PTHR23314:SF0">
    <property type="entry name" value="SPERM-ASSOCIATED ANTIGEN 6"/>
    <property type="match status" value="1"/>
</dbReference>
<gene>
    <name evidence="1" type="ORF">DFH07DRAFT_812117</name>
</gene>
<dbReference type="Proteomes" id="UP001215280">
    <property type="component" value="Unassembled WGS sequence"/>
</dbReference>
<evidence type="ECO:0000313" key="1">
    <source>
        <dbReference type="EMBL" id="KAJ7764168.1"/>
    </source>
</evidence>
<evidence type="ECO:0000313" key="2">
    <source>
        <dbReference type="Proteomes" id="UP001215280"/>
    </source>
</evidence>
<dbReference type="GO" id="GO:0015630">
    <property type="term" value="C:microtubule cytoskeleton"/>
    <property type="evidence" value="ECO:0007669"/>
    <property type="project" value="TreeGrafter"/>
</dbReference>